<dbReference type="GO" id="GO:0010181">
    <property type="term" value="F:FMN binding"/>
    <property type="evidence" value="ECO:0007669"/>
    <property type="project" value="InterPro"/>
</dbReference>
<dbReference type="SUPFAM" id="SSF50475">
    <property type="entry name" value="FMN-binding split barrel"/>
    <property type="match status" value="1"/>
</dbReference>
<evidence type="ECO:0000256" key="3">
    <source>
        <dbReference type="ARBA" id="ARBA00038054"/>
    </source>
</evidence>
<dbReference type="GO" id="GO:0016646">
    <property type="term" value="F:oxidoreductase activity, acting on the CH-NH group of donors, NAD or NADP as acceptor"/>
    <property type="evidence" value="ECO:0007669"/>
    <property type="project" value="UniProtKB-ARBA"/>
</dbReference>
<protein>
    <submittedName>
        <fullName evidence="5">Flavin reductase family protein</fullName>
    </submittedName>
</protein>
<name>A0AAW5N7Y5_9BACT</name>
<dbReference type="Proteomes" id="UP001204579">
    <property type="component" value="Unassembled WGS sequence"/>
</dbReference>
<dbReference type="Gene3D" id="2.30.110.10">
    <property type="entry name" value="Electron Transport, Fmn-binding Protein, Chain A"/>
    <property type="match status" value="1"/>
</dbReference>
<dbReference type="AlphaFoldDB" id="A0AAW5N7Y5"/>
<dbReference type="SMART" id="SM00903">
    <property type="entry name" value="Flavin_Reduct"/>
    <property type="match status" value="1"/>
</dbReference>
<evidence type="ECO:0000313" key="6">
    <source>
        <dbReference type="Proteomes" id="UP001204579"/>
    </source>
</evidence>
<proteinExistence type="inferred from homology"/>
<dbReference type="InterPro" id="IPR012349">
    <property type="entry name" value="Split_barrel_FMN-bd"/>
</dbReference>
<evidence type="ECO:0000256" key="1">
    <source>
        <dbReference type="ARBA" id="ARBA00001917"/>
    </source>
</evidence>
<dbReference type="EMBL" id="JANRHJ010000021">
    <property type="protein sequence ID" value="MCR8875158.1"/>
    <property type="molecule type" value="Genomic_DNA"/>
</dbReference>
<dbReference type="InterPro" id="IPR052174">
    <property type="entry name" value="Flavoredoxin"/>
</dbReference>
<dbReference type="PANTHER" id="PTHR43567:SF1">
    <property type="entry name" value="FLAVOREDOXIN"/>
    <property type="match status" value="1"/>
</dbReference>
<gene>
    <name evidence="5" type="ORF">NW209_14265</name>
</gene>
<organism evidence="5 6">
    <name type="scientific">Phocaeicola barnesiae</name>
    <dbReference type="NCBI Taxonomy" id="376804"/>
    <lineage>
        <taxon>Bacteria</taxon>
        <taxon>Pseudomonadati</taxon>
        <taxon>Bacteroidota</taxon>
        <taxon>Bacteroidia</taxon>
        <taxon>Bacteroidales</taxon>
        <taxon>Bacteroidaceae</taxon>
        <taxon>Phocaeicola</taxon>
    </lineage>
</organism>
<accession>A0AAW5N7Y5</accession>
<comment type="caution">
    <text evidence="5">The sequence shown here is derived from an EMBL/GenBank/DDBJ whole genome shotgun (WGS) entry which is preliminary data.</text>
</comment>
<keyword evidence="6" id="KW-1185">Reference proteome</keyword>
<evidence type="ECO:0000313" key="5">
    <source>
        <dbReference type="EMBL" id="MCR8875158.1"/>
    </source>
</evidence>
<comment type="similarity">
    <text evidence="3">Belongs to the flavoredoxin family.</text>
</comment>
<comment type="cofactor">
    <cofactor evidence="1">
        <name>FMN</name>
        <dbReference type="ChEBI" id="CHEBI:58210"/>
    </cofactor>
</comment>
<dbReference type="PANTHER" id="PTHR43567">
    <property type="entry name" value="FLAVOREDOXIN-RELATED-RELATED"/>
    <property type="match status" value="1"/>
</dbReference>
<dbReference type="InterPro" id="IPR002563">
    <property type="entry name" value="Flavin_Rdtase-like_dom"/>
</dbReference>
<keyword evidence="2" id="KW-0285">Flavoprotein</keyword>
<feature type="domain" description="Flavin reductase like" evidence="4">
    <location>
        <begin position="9"/>
        <end position="150"/>
    </location>
</feature>
<evidence type="ECO:0000256" key="2">
    <source>
        <dbReference type="ARBA" id="ARBA00022630"/>
    </source>
</evidence>
<dbReference type="Pfam" id="PF01613">
    <property type="entry name" value="Flavin_Reduct"/>
    <property type="match status" value="1"/>
</dbReference>
<reference evidence="5 6" key="1">
    <citation type="submission" date="2022-08" db="EMBL/GenBank/DDBJ databases">
        <authorList>
            <person name="Zeman M."/>
            <person name="Kubasova T."/>
        </authorList>
    </citation>
    <scope>NUCLEOTIDE SEQUENCE [LARGE SCALE GENOMIC DNA]</scope>
    <source>
        <strain evidence="5 6">ET62</strain>
    </source>
</reference>
<sequence>MKKNLGSVLALYPTLAVVVGTFVQEKVNWVLVAHVGIIGHNRILVSLAKPHFTNQGIKATGRLSVNIVDESFLPAADYVGCVSGAKTDKSGVFAYHLSETGAPIIENSPLVMDCEVLDNYETDTFDNFICSISATYAEESVIDENGKIDYCKLKPVLFEMPTYSYLRTGEVIGKCMSLGKSLKIENNKNKEE</sequence>
<evidence type="ECO:0000259" key="4">
    <source>
        <dbReference type="SMART" id="SM00903"/>
    </source>
</evidence>